<dbReference type="AlphaFoldDB" id="A0A6A6WNQ2"/>
<feature type="transmembrane region" description="Helical" evidence="2">
    <location>
        <begin position="230"/>
        <end position="254"/>
    </location>
</feature>
<evidence type="ECO:0000313" key="4">
    <source>
        <dbReference type="Proteomes" id="UP000799757"/>
    </source>
</evidence>
<keyword evidence="4" id="KW-1185">Reference proteome</keyword>
<dbReference type="EMBL" id="MU002832">
    <property type="protein sequence ID" value="KAF2785583.1"/>
    <property type="molecule type" value="Genomic_DNA"/>
</dbReference>
<keyword evidence="2" id="KW-0472">Membrane</keyword>
<dbReference type="OrthoDB" id="5428040at2759"/>
<gene>
    <name evidence="3" type="ORF">K505DRAFT_381671</name>
</gene>
<evidence type="ECO:0000256" key="1">
    <source>
        <dbReference type="SAM" id="MobiDB-lite"/>
    </source>
</evidence>
<proteinExistence type="predicted"/>
<feature type="region of interest" description="Disordered" evidence="1">
    <location>
        <begin position="40"/>
        <end position="74"/>
    </location>
</feature>
<evidence type="ECO:0000313" key="3">
    <source>
        <dbReference type="EMBL" id="KAF2785583.1"/>
    </source>
</evidence>
<sequence length="342" mass="38228">MPQRHDSIIARAVPLYTAVPTQDRIDLVHDNVENGVLRNQVGTNLESHDARPSTPADDDDSVEFPTSNTPNELEPARIPERILQEKPLSLRHDTSSSLNSFRNMYWARKLGKTALAVLILGNLIIILCVGALAFFWFADESNTVWHAVVVRDWMTKAITIVAKILKITIGIQIGTCSAMLAAIVLERCEVELENAASIALLRGNVLSSGAIFDLSQEQGWLWRMVHRWKFVVPLLITAFSLIFGFLQVITIVLVSDLGLVQVPAGTSLRPTQYGLTVNATSFPQIEVFDQTPTWDRKPQIYPAFAEHREDPFVEEGVDDTGMTIHSFLQFQTASQREIIHDC</sequence>
<reference evidence="3" key="1">
    <citation type="journal article" date="2020" name="Stud. Mycol.">
        <title>101 Dothideomycetes genomes: a test case for predicting lifestyles and emergence of pathogens.</title>
        <authorList>
            <person name="Haridas S."/>
            <person name="Albert R."/>
            <person name="Binder M."/>
            <person name="Bloem J."/>
            <person name="Labutti K."/>
            <person name="Salamov A."/>
            <person name="Andreopoulos B."/>
            <person name="Baker S."/>
            <person name="Barry K."/>
            <person name="Bills G."/>
            <person name="Bluhm B."/>
            <person name="Cannon C."/>
            <person name="Castanera R."/>
            <person name="Culley D."/>
            <person name="Daum C."/>
            <person name="Ezra D."/>
            <person name="Gonzalez J."/>
            <person name="Henrissat B."/>
            <person name="Kuo A."/>
            <person name="Liang C."/>
            <person name="Lipzen A."/>
            <person name="Lutzoni F."/>
            <person name="Magnuson J."/>
            <person name="Mondo S."/>
            <person name="Nolan M."/>
            <person name="Ohm R."/>
            <person name="Pangilinan J."/>
            <person name="Park H.-J."/>
            <person name="Ramirez L."/>
            <person name="Alfaro M."/>
            <person name="Sun H."/>
            <person name="Tritt A."/>
            <person name="Yoshinaga Y."/>
            <person name="Zwiers L.-H."/>
            <person name="Turgeon B."/>
            <person name="Goodwin S."/>
            <person name="Spatafora J."/>
            <person name="Crous P."/>
            <person name="Grigoriev I."/>
        </authorList>
    </citation>
    <scope>NUCLEOTIDE SEQUENCE</scope>
    <source>
        <strain evidence="3">CBS 109.77</strain>
    </source>
</reference>
<keyword evidence="2" id="KW-1133">Transmembrane helix</keyword>
<feature type="transmembrane region" description="Helical" evidence="2">
    <location>
        <begin position="114"/>
        <end position="137"/>
    </location>
</feature>
<feature type="non-terminal residue" evidence="3">
    <location>
        <position position="342"/>
    </location>
</feature>
<keyword evidence="2" id="KW-0812">Transmembrane</keyword>
<name>A0A6A6WNQ2_9PLEO</name>
<organism evidence="3 4">
    <name type="scientific">Melanomma pulvis-pyrius CBS 109.77</name>
    <dbReference type="NCBI Taxonomy" id="1314802"/>
    <lineage>
        <taxon>Eukaryota</taxon>
        <taxon>Fungi</taxon>
        <taxon>Dikarya</taxon>
        <taxon>Ascomycota</taxon>
        <taxon>Pezizomycotina</taxon>
        <taxon>Dothideomycetes</taxon>
        <taxon>Pleosporomycetidae</taxon>
        <taxon>Pleosporales</taxon>
        <taxon>Melanommataceae</taxon>
        <taxon>Melanomma</taxon>
    </lineage>
</organism>
<protein>
    <submittedName>
        <fullName evidence="3">Uncharacterized protein</fullName>
    </submittedName>
</protein>
<feature type="transmembrane region" description="Helical" evidence="2">
    <location>
        <begin position="157"/>
        <end position="185"/>
    </location>
</feature>
<accession>A0A6A6WNQ2</accession>
<evidence type="ECO:0000256" key="2">
    <source>
        <dbReference type="SAM" id="Phobius"/>
    </source>
</evidence>
<dbReference type="Proteomes" id="UP000799757">
    <property type="component" value="Unassembled WGS sequence"/>
</dbReference>